<keyword evidence="7" id="KW-0175">Coiled coil</keyword>
<dbReference type="PROSITE" id="PS51456">
    <property type="entry name" value="MYOSIN_MOTOR"/>
    <property type="match status" value="1"/>
</dbReference>
<dbReference type="GO" id="GO:0016020">
    <property type="term" value="C:membrane"/>
    <property type="evidence" value="ECO:0007669"/>
    <property type="project" value="TreeGrafter"/>
</dbReference>
<keyword evidence="2 6" id="KW-0067">ATP-binding</keyword>
<dbReference type="Pfam" id="PF00063">
    <property type="entry name" value="Myosin_head"/>
    <property type="match status" value="1"/>
</dbReference>
<feature type="region of interest" description="Disordered" evidence="8">
    <location>
        <begin position="1628"/>
        <end position="1658"/>
    </location>
</feature>
<feature type="binding site" evidence="6">
    <location>
        <begin position="261"/>
        <end position="268"/>
    </location>
    <ligand>
        <name>ATP</name>
        <dbReference type="ChEBI" id="CHEBI:30616"/>
    </ligand>
</feature>
<dbReference type="GO" id="GO:0005524">
    <property type="term" value="F:ATP binding"/>
    <property type="evidence" value="ECO:0007669"/>
    <property type="project" value="UniProtKB-UniRule"/>
</dbReference>
<feature type="region of interest" description="Disordered" evidence="8">
    <location>
        <begin position="733"/>
        <end position="753"/>
    </location>
</feature>
<feature type="region of interest" description="Disordered" evidence="8">
    <location>
        <begin position="1374"/>
        <end position="1414"/>
    </location>
</feature>
<dbReference type="Proteomes" id="UP001165160">
    <property type="component" value="Unassembled WGS sequence"/>
</dbReference>
<feature type="domain" description="MyTH4" evidence="9">
    <location>
        <begin position="3402"/>
        <end position="3545"/>
    </location>
</feature>
<comment type="caution">
    <text evidence="11">The sequence shown here is derived from an EMBL/GenBank/DDBJ whole genome shotgun (WGS) entry which is preliminary data.</text>
</comment>
<dbReference type="Gene3D" id="1.20.5.4820">
    <property type="match status" value="1"/>
</dbReference>
<dbReference type="InterPro" id="IPR027417">
    <property type="entry name" value="P-loop_NTPase"/>
</dbReference>
<feature type="compositionally biased region" description="Acidic residues" evidence="8">
    <location>
        <begin position="3856"/>
        <end position="3898"/>
    </location>
</feature>
<dbReference type="InterPro" id="IPR001609">
    <property type="entry name" value="Myosin_head_motor_dom-like"/>
</dbReference>
<feature type="region of interest" description="Disordered" evidence="8">
    <location>
        <begin position="2818"/>
        <end position="2856"/>
    </location>
</feature>
<keyword evidence="1 6" id="KW-0547">Nucleotide-binding</keyword>
<dbReference type="FunFam" id="1.10.10.820:FF:000001">
    <property type="entry name" value="Myosin heavy chain"/>
    <property type="match status" value="1"/>
</dbReference>
<name>A0A9W7BH84_9STRA</name>
<evidence type="ECO:0000256" key="5">
    <source>
        <dbReference type="ARBA" id="ARBA00023203"/>
    </source>
</evidence>
<dbReference type="InterPro" id="IPR038185">
    <property type="entry name" value="MyTH4_dom_sf"/>
</dbReference>
<dbReference type="Pfam" id="PF00784">
    <property type="entry name" value="MyTH4"/>
    <property type="match status" value="1"/>
</dbReference>
<feature type="compositionally biased region" description="Low complexity" evidence="8">
    <location>
        <begin position="2818"/>
        <end position="2832"/>
    </location>
</feature>
<dbReference type="InterPro" id="IPR036961">
    <property type="entry name" value="Kinesin_motor_dom_sf"/>
</dbReference>
<keyword evidence="12" id="KW-1185">Reference proteome</keyword>
<evidence type="ECO:0000256" key="1">
    <source>
        <dbReference type="ARBA" id="ARBA00022741"/>
    </source>
</evidence>
<evidence type="ECO:0000256" key="8">
    <source>
        <dbReference type="SAM" id="MobiDB-lite"/>
    </source>
</evidence>
<dbReference type="PANTHER" id="PTHR13140">
    <property type="entry name" value="MYOSIN"/>
    <property type="match status" value="1"/>
</dbReference>
<organism evidence="11 12">
    <name type="scientific">Triparma verrucosa</name>
    <dbReference type="NCBI Taxonomy" id="1606542"/>
    <lineage>
        <taxon>Eukaryota</taxon>
        <taxon>Sar</taxon>
        <taxon>Stramenopiles</taxon>
        <taxon>Ochrophyta</taxon>
        <taxon>Bolidophyceae</taxon>
        <taxon>Parmales</taxon>
        <taxon>Triparmaceae</taxon>
        <taxon>Triparma</taxon>
    </lineage>
</organism>
<dbReference type="SMART" id="SM00242">
    <property type="entry name" value="MYSc"/>
    <property type="match status" value="1"/>
</dbReference>
<feature type="compositionally biased region" description="Pro residues" evidence="8">
    <location>
        <begin position="1"/>
        <end position="22"/>
    </location>
</feature>
<sequence>MEPEAPPAYPPPSYDEPPPEPPTTEDTDTPPSYEQPPSYDKPPSKGKSEPPPPPPPPPAYDERNSAASTSSARRSSIVIAAQAEATFYFVPDERCLWHVARLDNDPSMLIKRTKINPDDDPEVRYKLFKYGDKEFNRVQPPRMIEVSKLGAKIQVIENFKYTQSDMVRCDDITEPFILWNTLARFETSKIYTSIGDILLVVNPFKSIEGLYTDDRKTNAFVPSDSVQNNNDNVEPHVYNMANFALNGLNLERKTQSIIISGESGAGKTEQTKKCLDFYAHVSASKQGGSQISKRILAANPILESFGNAKTVRNNNSSRFGKWMKIRFKRVDEIRIQMVGCHTDHYLLEKARLVSHSPEERTFHIFYQMLASTDQTMKTQACLENKTTEDFNYLSNGASTAGAINDHADFKETLDAFKELDFDKDGEEFPLSEIFTLLAIVLYLGNIEFEPNPDEEGFCHATQGSTETLNVCTKLLGISDRLPRALTTKDIEVKVNGEVTVTTKALSVQEAYAARDALAKKIYSRLFDWIMVKVNESMKVDEKYTMKPFIGILDIFGFEIFEKNGFEQLCINFCNEKLQKHFIERVIKLEEKIYKEENLKVRPSLIMDNQDVLDLIELRKEGLLPLLDDQCALNRKAPVKNNRRKKEDDNPEYDFMTQAQRKFGNGNHKRFKGHTTYTHNEFGILHYAGEVKYDASGWLEKNKDELAEHLQTMIEQHCKHKLLKYLFTQAGLKADEEEKSKPRGSKRKKKTESSEFIKQLDELTDVLESSEPHFIRCVKPNANKAPNEFDPNLILEQLRYSGVLEAITIRKQGFPFRLQHTEFYKRYSVVSETINDINRDEEARRLRENEDPLTEEEKCQNLIIELQEAGKRDPGYIVFEQLEFGLTRIFYRSEQHELLELLRKDKRNFFAAIIQAHARSMKAKAEYKILYAVREVMRKFLAEPANMVHTTEQVEELAAAMAAGQKLSMKCKEVPLATTFLNRLQREDKIRKNAVEVLANLADEQSSCTPNTDKMRTVNAEAMAENMANDPVIMNLRKEIDKMQEYSKAETFLLDNIQKFEKESITGSVEIVQQLESKLGRPFCTDALDMASLTLQEIADEEKVLAELEGILVQKQIESPFPLVETVRSAIAKTLQPSQPLRKKLKETKETTPPRTPLGISLIKSAEIVVEARKIVTDKKYFAEDDNGPRDPTIPADALPTKYDYLLELLKPTGFAIAACVQKEIEHIQSSLAEMKFLPTIKKHLKMQLPAGPVGEMDSSLIETDAFEGIVTMALSNNIDKTKEGKKIMDQASKILNIRKAWKKEAWHEVSSETLVSSLPKQRPWIQNEVAWASYEAFDRLWQKQIAHELEKGKMDTDATIPEVKYEHLTKKLNELKPGSPGLPPAMFKGTPGETEGFDPHTGSPKQKQGPPRLSAKTKNIVDLVLLTIEVRKLQGFKLWAKIISIFKPVDKDKLDGTEPKTQRRNSQATLDKIQSQGSMLRKDVMGLGPSSYPAREDPETIVKRYPFATKSNGGYTEEMKIAQLDASHRILTDKLIPSLRSGGVTGKIGDPKATSLDFESLADGLNSAKELPLEIGSEATQLIDQAKALLKFRRALKNAKGSFDDCFHVLVDLVKTVEEGKLIATPKLASTSDASEDDPPPPPVDEAKSPFLNKNHNLENPGKDELALLIGHVKYMQIKRDIPQILSNGAAGGEPGATKFEDIKTEGLQNAIANIKELDESAQELDDLKLLVEAVNTVKNIRQKLNQHKWDECQEAVSLSIDSGLVKKLQGLKNKCAGTVEKELEHAKKECVHQHIKNTGTSVLSIGRLTGVIGETDLTSVDIEPLKDLVKFANEADFVTKESKQMVEAVKMTIDLRQKQKDDDREQLKALLYSPKYENVSLQLPPDALKALTDEIAFAKDEVENIEAIENIERELGNHAISGVPGNIVNRIADHEQLFILVRDTKLKFLSQHEGKTCSARTEKVVEFGQIVSSIRRGVGKADATDEIEGFLNSFRTNEADFKEALPKIFAKVNHEIRLAEKHIHVMSVAEQLYEEALERCIKIDTHLEMDKAESPGEEYRKGWKLKKDVTPLDMTNCDIASLEAVLEDGNNLLGGNNMEYEGGNKTMTPEILKETIAPAKYFEELIEACEHLCKIRKLLKSGDISTIDDLLRERKARPHFQDSTTGGATKKKKAGKVDKHVQLQEKVDQERLIAEQEVANHTIIDKLSTALRRGRVTGDVGSINLEQLDPFCLRDVTQEVQKFQARTVEATELTKIAMHMAKIRASLDERKKFGQADWKSVRTELDGCGDIYLKYPDTKEEMGLIKAESVDLRIRSTLTNALQKGWDKSSHPGDLHATRIDQDVLRVACEEVVESLHSKKAKELYEVAQIMMGLRTGLRRCVDLGSTMRSKSPAAGISDNEAMQDELHEAWDSVRRQLKKIEVLRQADMHPDIISGDDQSIGLKVAQKEIERITTELQLYDNSVGITYCLFKGCEAHSSGLIEEDPMNIEAHIADLEAAVREAEKTQTQFEKLLILIHNGNHILKIRKSLFNHKWNDVENECIVTETALRENLNEYAAMEIAYSIKEAHNQRVFARLEGCLCVGSATGVVGHLDESYPNIKVYGFQAAFEYASEKNGRDMANYELRPQVAQLLLWAKLIFRMRQAQLLSNPNSPNTSEVDAVLKEMVGHKQKNGIPEMVKDEFELAKQDSMFKKLKSDYESAMRKGRAREQGQDNGARNFCSFAGHQTNSAGWTLLKKCEFCHVKTLGTMKRDKISTSALEKVIDDIKSSDLENHLYHFLMTAQLTLRLRKAQLQEPVDYEVVEEVLDLAKRNLESPIGVPSPVSSPGTPSRSLDDGDNKEGGSKNTEMETDGRSTPLVFGSVLQEAYPELKLAEMYLLDFKAGRKLKSIFSKENGSFYRREFTEAENEELEKQRHLSLESGGTGVVGKRYSIGNIDEAVSKPRFDDADTEEIFNVLAEAQELAKLARSKETKTLLHTAQTLGDLRSAMKIGKWPVVGNIVKGLDEKRMHPNSREEMKVIKYHLKAREDQKHLLEGLQVGAPSCELGYIDTAMISVEALEKATIKCNISNKEKQNKARTRKGSNAMSLDMQNELNREVDWLIKSCERVINIRKLILNLDYEQALRAAHDAMRHYEEEKNQYDAEWSHVIPEEVTTYIKELTTKKQFAEIVNKIQKATKFCSVEVLTNGLLEAKRLKLDTCPDLAMRQAVLHAKRVLRETTIIENKLAEEGILQCNQKSLEIGLQRAKELNLKTEKTKAAEKELRSLIDIRKDMANAVSSMKHQSLNSVLAELNRLQESGNKIVYSKMKNYPSFDMLQEMSPNLSTYLQLELAKMGTLNGDKECFDDVVSLTLLVKEKVFSSKENQRLYGTLNNFKGIRNLEEYARHRMITDEDKVKDMMKWCSEPMATSLTKLPTNLAALATRLFRQNMLGIVGARKFSHPFVLYLQLLKVALRFEAIRDEIYCQIMKMMNGCEEHRDARAKLWALMKLCIEHFPPSLALENWLEFFLLKCNRYECLSGLHKTIVRFKAEKDLGKEALESFEKKLIGDDDNIGEEEVNAAIEFYQTIDFDYEEEKGAKHVTKLEEIYNDSEWNHRWLLITGGAPKLTAEALKNRLNVPGQYFSSDFRALRFLLCGDIGACREKRNFEDFVDVIPSDFDLYLEHVHQTVLKKQVGDMYLVKKQHTWSSVSFDKDWFKACIKFSRNQIYRIRNRKCGKGFRRIAHPQIKEFLIEEYEHEVKIAEQEWELSLENETAEDDEVDMTPIAVEKPRKKRGGLSARKNSMGKVTVAGGEAIKLPNTFQLADMHSVKEKAEGSKLPSPSSRQGKQFARARATSTAHLEQESDSEASNASVVDSDADSEEEGMDWEGEGEFGGEGEGLEGEEEWMGESSDTSDEGEGSNHGGHSGHGGARRKTMVKSQSPSGELNNARRKTQHVGSFSSFAVQHNLSDGQEVVEEAKKSAAEDVPSRTKSLKGGVSFSEDQPPTASAGKSLWSKAGLKVRAVVRQKALSEDNSWQTDGKSPALSMLRKTPKKRMSMESLGSMVSEKSG</sequence>
<feature type="compositionally biased region" description="Basic and acidic residues" evidence="8">
    <location>
        <begin position="3956"/>
        <end position="3968"/>
    </location>
</feature>
<dbReference type="Gene3D" id="3.40.850.10">
    <property type="entry name" value="Kinesin motor domain"/>
    <property type="match status" value="1"/>
</dbReference>
<reference evidence="12" key="1">
    <citation type="journal article" date="2023" name="Commun. Biol.">
        <title>Genome analysis of Parmales, the sister group of diatoms, reveals the evolutionary specialization of diatoms from phago-mixotrophs to photoautotrophs.</title>
        <authorList>
            <person name="Ban H."/>
            <person name="Sato S."/>
            <person name="Yoshikawa S."/>
            <person name="Yamada K."/>
            <person name="Nakamura Y."/>
            <person name="Ichinomiya M."/>
            <person name="Sato N."/>
            <person name="Blanc-Mathieu R."/>
            <person name="Endo H."/>
            <person name="Kuwata A."/>
            <person name="Ogata H."/>
        </authorList>
    </citation>
    <scope>NUCLEOTIDE SEQUENCE [LARGE SCALE GENOMIC DNA]</scope>
    <source>
        <strain evidence="12">NIES 3699</strain>
    </source>
</reference>
<evidence type="ECO:0000259" key="9">
    <source>
        <dbReference type="PROSITE" id="PS51016"/>
    </source>
</evidence>
<evidence type="ECO:0000256" key="3">
    <source>
        <dbReference type="ARBA" id="ARBA00023123"/>
    </source>
</evidence>
<dbReference type="Gene3D" id="1.20.58.530">
    <property type="match status" value="1"/>
</dbReference>
<feature type="compositionally biased region" description="Basic and acidic residues" evidence="8">
    <location>
        <begin position="2834"/>
        <end position="2854"/>
    </location>
</feature>
<feature type="compositionally biased region" description="Gly residues" evidence="8">
    <location>
        <begin position="3900"/>
        <end position="3909"/>
    </location>
</feature>
<dbReference type="CDD" id="cd00124">
    <property type="entry name" value="MYSc"/>
    <property type="match status" value="1"/>
</dbReference>
<dbReference type="PROSITE" id="PS51016">
    <property type="entry name" value="MYTH4"/>
    <property type="match status" value="1"/>
</dbReference>
<dbReference type="GO" id="GO:0007015">
    <property type="term" value="P:actin filament organization"/>
    <property type="evidence" value="ECO:0007669"/>
    <property type="project" value="TreeGrafter"/>
</dbReference>
<gene>
    <name evidence="11" type="ORF">TrVE_jg5038</name>
</gene>
<feature type="domain" description="Myosin motor" evidence="10">
    <location>
        <begin position="161"/>
        <end position="903"/>
    </location>
</feature>
<accession>A0A9W7BH84</accession>
<feature type="compositionally biased region" description="Pro residues" evidence="8">
    <location>
        <begin position="49"/>
        <end position="59"/>
    </location>
</feature>
<keyword evidence="4 6" id="KW-0505">Motor protein</keyword>
<feature type="region of interest" description="Disordered" evidence="8">
    <location>
        <begin position="3810"/>
        <end position="3937"/>
    </location>
</feature>
<dbReference type="PANTHER" id="PTHR13140:SF706">
    <property type="entry name" value="DILUTE CLASS UNCONVENTIONAL MYOSIN, ISOFORM C"/>
    <property type="match status" value="1"/>
</dbReference>
<evidence type="ECO:0000256" key="4">
    <source>
        <dbReference type="ARBA" id="ARBA00023175"/>
    </source>
</evidence>
<dbReference type="Gene3D" id="1.25.40.530">
    <property type="entry name" value="MyTH4 domain"/>
    <property type="match status" value="1"/>
</dbReference>
<protein>
    <submittedName>
        <fullName evidence="11">Uncharacterized protein</fullName>
    </submittedName>
</protein>
<keyword evidence="3 6" id="KW-0518">Myosin</keyword>
<evidence type="ECO:0000313" key="11">
    <source>
        <dbReference type="EMBL" id="GMH91091.1"/>
    </source>
</evidence>
<feature type="region of interest" description="Actin-binding" evidence="6">
    <location>
        <begin position="759"/>
        <end position="781"/>
    </location>
</feature>
<dbReference type="GO" id="GO:0000146">
    <property type="term" value="F:microfilament motor activity"/>
    <property type="evidence" value="ECO:0007669"/>
    <property type="project" value="TreeGrafter"/>
</dbReference>
<dbReference type="GO" id="GO:0005737">
    <property type="term" value="C:cytoplasm"/>
    <property type="evidence" value="ECO:0007669"/>
    <property type="project" value="TreeGrafter"/>
</dbReference>
<proteinExistence type="inferred from homology"/>
<keyword evidence="5 6" id="KW-0009">Actin-binding</keyword>
<feature type="compositionally biased region" description="Polar residues" evidence="8">
    <location>
        <begin position="3917"/>
        <end position="3926"/>
    </location>
</feature>
<dbReference type="Gene3D" id="1.20.120.720">
    <property type="entry name" value="Myosin VI head, motor domain, U50 subdomain"/>
    <property type="match status" value="1"/>
</dbReference>
<dbReference type="InterPro" id="IPR000857">
    <property type="entry name" value="MyTH4_dom"/>
</dbReference>
<dbReference type="EMBL" id="BRXX01000112">
    <property type="protein sequence ID" value="GMH91091.1"/>
    <property type="molecule type" value="Genomic_DNA"/>
</dbReference>
<dbReference type="SUPFAM" id="SSF52540">
    <property type="entry name" value="P-loop containing nucleoside triphosphate hydrolases"/>
    <property type="match status" value="1"/>
</dbReference>
<dbReference type="PRINTS" id="PR00193">
    <property type="entry name" value="MYOSINHEAVY"/>
</dbReference>
<feature type="region of interest" description="Disordered" evidence="8">
    <location>
        <begin position="4010"/>
        <end position="4050"/>
    </location>
</feature>
<comment type="similarity">
    <text evidence="6">Belongs to the TRAFAC class myosin-kinesin ATPase superfamily. Myosin family.</text>
</comment>
<feature type="region of interest" description="Disordered" evidence="8">
    <location>
        <begin position="1"/>
        <end position="69"/>
    </location>
</feature>
<feature type="region of interest" description="Disordered" evidence="8">
    <location>
        <begin position="3953"/>
        <end position="3992"/>
    </location>
</feature>
<dbReference type="GO" id="GO:0016459">
    <property type="term" value="C:myosin complex"/>
    <property type="evidence" value="ECO:0007669"/>
    <property type="project" value="UniProtKB-KW"/>
</dbReference>
<evidence type="ECO:0000256" key="2">
    <source>
        <dbReference type="ARBA" id="ARBA00022840"/>
    </source>
</evidence>
<dbReference type="SMART" id="SM00139">
    <property type="entry name" value="MyTH4"/>
    <property type="match status" value="1"/>
</dbReference>
<dbReference type="Gene3D" id="1.10.10.820">
    <property type="match status" value="1"/>
</dbReference>
<evidence type="ECO:0000256" key="7">
    <source>
        <dbReference type="SAM" id="Coils"/>
    </source>
</evidence>
<dbReference type="GO" id="GO:0051015">
    <property type="term" value="F:actin filament binding"/>
    <property type="evidence" value="ECO:0007669"/>
    <property type="project" value="TreeGrafter"/>
</dbReference>
<evidence type="ECO:0000313" key="12">
    <source>
        <dbReference type="Proteomes" id="UP001165160"/>
    </source>
</evidence>
<feature type="coiled-coil region" evidence="7">
    <location>
        <begin position="3118"/>
        <end position="3145"/>
    </location>
</feature>
<evidence type="ECO:0000256" key="6">
    <source>
        <dbReference type="PROSITE-ProRule" id="PRU00782"/>
    </source>
</evidence>
<evidence type="ECO:0000259" key="10">
    <source>
        <dbReference type="PROSITE" id="PS51456"/>
    </source>
</evidence>